<proteinExistence type="predicted"/>
<reference evidence="11" key="1">
    <citation type="submission" date="2019-09" db="EMBL/GenBank/DDBJ databases">
        <authorList>
            <person name="Li J."/>
        </authorList>
    </citation>
    <scope>NUCLEOTIDE SEQUENCE [LARGE SCALE GENOMIC DNA]</scope>
    <source>
        <strain evidence="11">JCM 14732</strain>
    </source>
</reference>
<evidence type="ECO:0000256" key="7">
    <source>
        <dbReference type="ARBA" id="ARBA00022840"/>
    </source>
</evidence>
<keyword evidence="9" id="KW-0812">Transmembrane</keyword>
<dbReference type="SMART" id="SM00387">
    <property type="entry name" value="HATPase_c"/>
    <property type="match status" value="1"/>
</dbReference>
<dbReference type="RefSeq" id="WP_149688234.1">
    <property type="nucleotide sequence ID" value="NZ_SDPQ02000001.1"/>
</dbReference>
<comment type="caution">
    <text evidence="11">The sequence shown here is derived from an EMBL/GenBank/DDBJ whole genome shotgun (WGS) entry which is preliminary data.</text>
</comment>
<dbReference type="SUPFAM" id="SSF55874">
    <property type="entry name" value="ATPase domain of HSP90 chaperone/DNA topoisomerase II/histidine kinase"/>
    <property type="match status" value="1"/>
</dbReference>
<comment type="catalytic activity">
    <reaction evidence="1">
        <text>ATP + protein L-histidine = ADP + protein N-phospho-L-histidine.</text>
        <dbReference type="EC" id="2.7.13.3"/>
    </reaction>
</comment>
<feature type="domain" description="Histidine kinase/HSP90-like ATPase" evidence="10">
    <location>
        <begin position="284"/>
        <end position="375"/>
    </location>
</feature>
<evidence type="ECO:0000256" key="2">
    <source>
        <dbReference type="ARBA" id="ARBA00012438"/>
    </source>
</evidence>
<organism evidence="11 12">
    <name type="scientific">Aeromicrobium ginsengisoli</name>
    <dbReference type="NCBI Taxonomy" id="363867"/>
    <lineage>
        <taxon>Bacteria</taxon>
        <taxon>Bacillati</taxon>
        <taxon>Actinomycetota</taxon>
        <taxon>Actinomycetes</taxon>
        <taxon>Propionibacteriales</taxon>
        <taxon>Nocardioidaceae</taxon>
        <taxon>Aeromicrobium</taxon>
    </lineage>
</organism>
<feature type="transmembrane region" description="Helical" evidence="9">
    <location>
        <begin position="42"/>
        <end position="61"/>
    </location>
</feature>
<dbReference type="AlphaFoldDB" id="A0A5M4FK47"/>
<evidence type="ECO:0000256" key="1">
    <source>
        <dbReference type="ARBA" id="ARBA00000085"/>
    </source>
</evidence>
<gene>
    <name evidence="11" type="ORF">ESP70_005190</name>
</gene>
<dbReference type="GO" id="GO:0046983">
    <property type="term" value="F:protein dimerization activity"/>
    <property type="evidence" value="ECO:0007669"/>
    <property type="project" value="InterPro"/>
</dbReference>
<evidence type="ECO:0000256" key="8">
    <source>
        <dbReference type="ARBA" id="ARBA00023012"/>
    </source>
</evidence>
<keyword evidence="8" id="KW-0902">Two-component regulatory system</keyword>
<keyword evidence="9" id="KW-1133">Transmembrane helix</keyword>
<feature type="transmembrane region" description="Helical" evidence="9">
    <location>
        <begin position="12"/>
        <end position="30"/>
    </location>
</feature>
<dbReference type="OrthoDB" id="227596at2"/>
<evidence type="ECO:0000256" key="4">
    <source>
        <dbReference type="ARBA" id="ARBA00022679"/>
    </source>
</evidence>
<sequence>MSVDLRAVPRTALFGWLPLAVFQVVGTVGANHNQTGHRRLDALAIVIAVLGPVSLLFLRRWPRQVLAFVVAITVAYVLRDYAFGPVLASLAIATVLTVVRGHRVAAWLGLGTVVVTVLAIQRPMYDREWSWSWLSGALAWSLLVLAVGELVRVRRERIIASRQARAEASRRQANEERLQIARELHDVVAHHISLINVQAGVALHIVDRKPEQAQTALEAIKDASKDALVELRSLVGILRDVDDEAPRRPSGTLASLDDLVERSGHAGLEVRKTVRGDVRPLPSSVELAALRIVQEAITNVVRHAGASAADIELAYGTDSLSVTVIDNGAGFSWGAAEGTGIIGMRERAETLGGSLDVGQGPVGGTRVLASLPLRSRS</sequence>
<dbReference type="GO" id="GO:0016020">
    <property type="term" value="C:membrane"/>
    <property type="evidence" value="ECO:0007669"/>
    <property type="project" value="InterPro"/>
</dbReference>
<dbReference type="EMBL" id="SDPQ02000001">
    <property type="protein sequence ID" value="KAA1400133.1"/>
    <property type="molecule type" value="Genomic_DNA"/>
</dbReference>
<dbReference type="InterPro" id="IPR011712">
    <property type="entry name" value="Sig_transdc_His_kin_sub3_dim/P"/>
</dbReference>
<evidence type="ECO:0000256" key="9">
    <source>
        <dbReference type="SAM" id="Phobius"/>
    </source>
</evidence>
<feature type="transmembrane region" description="Helical" evidence="9">
    <location>
        <begin position="106"/>
        <end position="125"/>
    </location>
</feature>
<keyword evidence="7" id="KW-0067">ATP-binding</keyword>
<accession>A0A5M4FK47</accession>
<dbReference type="InterPro" id="IPR003594">
    <property type="entry name" value="HATPase_dom"/>
</dbReference>
<dbReference type="CDD" id="cd16917">
    <property type="entry name" value="HATPase_UhpB-NarQ-NarX-like"/>
    <property type="match status" value="1"/>
</dbReference>
<dbReference type="EC" id="2.7.13.3" evidence="2"/>
<dbReference type="GO" id="GO:0000155">
    <property type="term" value="F:phosphorelay sensor kinase activity"/>
    <property type="evidence" value="ECO:0007669"/>
    <property type="project" value="InterPro"/>
</dbReference>
<dbReference type="InterPro" id="IPR036890">
    <property type="entry name" value="HATPase_C_sf"/>
</dbReference>
<evidence type="ECO:0000256" key="5">
    <source>
        <dbReference type="ARBA" id="ARBA00022741"/>
    </source>
</evidence>
<keyword evidence="6 11" id="KW-0418">Kinase</keyword>
<dbReference type="PANTHER" id="PTHR24421">
    <property type="entry name" value="NITRATE/NITRITE SENSOR PROTEIN NARX-RELATED"/>
    <property type="match status" value="1"/>
</dbReference>
<dbReference type="Gene3D" id="3.30.565.10">
    <property type="entry name" value="Histidine kinase-like ATPase, C-terminal domain"/>
    <property type="match status" value="1"/>
</dbReference>
<keyword evidence="4" id="KW-0808">Transferase</keyword>
<protein>
    <recommendedName>
        <fullName evidence="2">histidine kinase</fullName>
        <ecNumber evidence="2">2.7.13.3</ecNumber>
    </recommendedName>
</protein>
<dbReference type="Pfam" id="PF02518">
    <property type="entry name" value="HATPase_c"/>
    <property type="match status" value="1"/>
</dbReference>
<evidence type="ECO:0000256" key="6">
    <source>
        <dbReference type="ARBA" id="ARBA00022777"/>
    </source>
</evidence>
<name>A0A5M4FK47_9ACTN</name>
<dbReference type="Gene3D" id="1.20.5.1930">
    <property type="match status" value="1"/>
</dbReference>
<feature type="transmembrane region" description="Helical" evidence="9">
    <location>
        <begin position="131"/>
        <end position="151"/>
    </location>
</feature>
<keyword evidence="12" id="KW-1185">Reference proteome</keyword>
<dbReference type="GO" id="GO:0005524">
    <property type="term" value="F:ATP binding"/>
    <property type="evidence" value="ECO:0007669"/>
    <property type="project" value="UniProtKB-KW"/>
</dbReference>
<dbReference type="PANTHER" id="PTHR24421:SF10">
    <property type="entry name" value="NITRATE_NITRITE SENSOR PROTEIN NARQ"/>
    <property type="match status" value="1"/>
</dbReference>
<keyword evidence="5" id="KW-0547">Nucleotide-binding</keyword>
<evidence type="ECO:0000313" key="11">
    <source>
        <dbReference type="EMBL" id="KAA1400133.1"/>
    </source>
</evidence>
<evidence type="ECO:0000313" key="12">
    <source>
        <dbReference type="Proteomes" id="UP000380867"/>
    </source>
</evidence>
<keyword evidence="9" id="KW-0472">Membrane</keyword>
<dbReference type="Proteomes" id="UP000380867">
    <property type="component" value="Unassembled WGS sequence"/>
</dbReference>
<keyword evidence="3" id="KW-0597">Phosphoprotein</keyword>
<dbReference type="Pfam" id="PF07730">
    <property type="entry name" value="HisKA_3"/>
    <property type="match status" value="1"/>
</dbReference>
<dbReference type="InterPro" id="IPR050482">
    <property type="entry name" value="Sensor_HK_TwoCompSys"/>
</dbReference>
<evidence type="ECO:0000259" key="10">
    <source>
        <dbReference type="SMART" id="SM00387"/>
    </source>
</evidence>
<evidence type="ECO:0000256" key="3">
    <source>
        <dbReference type="ARBA" id="ARBA00022553"/>
    </source>
</evidence>